<dbReference type="InterPro" id="IPR051081">
    <property type="entry name" value="HTH_MetalResp_TranReg"/>
</dbReference>
<dbReference type="PANTHER" id="PTHR33154">
    <property type="entry name" value="TRANSCRIPTIONAL REGULATOR, ARSR FAMILY"/>
    <property type="match status" value="1"/>
</dbReference>
<dbReference type="PROSITE" id="PS50987">
    <property type="entry name" value="HTH_ARSR_2"/>
    <property type="match status" value="1"/>
</dbReference>
<dbReference type="InterPro" id="IPR011991">
    <property type="entry name" value="ArsR-like_HTH"/>
</dbReference>
<evidence type="ECO:0000256" key="2">
    <source>
        <dbReference type="ARBA" id="ARBA00023125"/>
    </source>
</evidence>
<dbReference type="NCBIfam" id="NF033788">
    <property type="entry name" value="HTH_metalloreg"/>
    <property type="match status" value="1"/>
</dbReference>
<organism evidence="5 6">
    <name type="scientific">Massilia soli</name>
    <dbReference type="NCBI Taxonomy" id="2792854"/>
    <lineage>
        <taxon>Bacteria</taxon>
        <taxon>Pseudomonadati</taxon>
        <taxon>Pseudomonadota</taxon>
        <taxon>Betaproteobacteria</taxon>
        <taxon>Burkholderiales</taxon>
        <taxon>Oxalobacteraceae</taxon>
        <taxon>Telluria group</taxon>
        <taxon>Massilia</taxon>
    </lineage>
</organism>
<dbReference type="PANTHER" id="PTHR33154:SF15">
    <property type="entry name" value="REGULATORY PROTEIN ARSR"/>
    <property type="match status" value="1"/>
</dbReference>
<gene>
    <name evidence="5" type="ORF">I4X03_003220</name>
</gene>
<dbReference type="Proteomes" id="UP000809349">
    <property type="component" value="Unassembled WGS sequence"/>
</dbReference>
<proteinExistence type="predicted"/>
<dbReference type="CDD" id="cd00090">
    <property type="entry name" value="HTH_ARSR"/>
    <property type="match status" value="1"/>
</dbReference>
<keyword evidence="3" id="KW-0804">Transcription</keyword>
<dbReference type="InterPro" id="IPR036388">
    <property type="entry name" value="WH-like_DNA-bd_sf"/>
</dbReference>
<dbReference type="InterPro" id="IPR001845">
    <property type="entry name" value="HTH_ArsR_DNA-bd_dom"/>
</dbReference>
<evidence type="ECO:0000256" key="1">
    <source>
        <dbReference type="ARBA" id="ARBA00023015"/>
    </source>
</evidence>
<name>A0ABS7SKQ0_9BURK</name>
<protein>
    <submittedName>
        <fullName evidence="5">Metalloregulator ArsR/SmtB family transcription factor</fullName>
    </submittedName>
</protein>
<evidence type="ECO:0000313" key="6">
    <source>
        <dbReference type="Proteomes" id="UP000809349"/>
    </source>
</evidence>
<accession>A0ABS7SKQ0</accession>
<dbReference type="SMART" id="SM00418">
    <property type="entry name" value="HTH_ARSR"/>
    <property type="match status" value="1"/>
</dbReference>
<keyword evidence="6" id="KW-1185">Reference proteome</keyword>
<keyword evidence="1" id="KW-0805">Transcription regulation</keyword>
<dbReference type="SUPFAM" id="SSF46785">
    <property type="entry name" value="Winged helix' DNA-binding domain"/>
    <property type="match status" value="1"/>
</dbReference>
<dbReference type="Gene3D" id="1.10.10.10">
    <property type="entry name" value="Winged helix-like DNA-binding domain superfamily/Winged helix DNA-binding domain"/>
    <property type="match status" value="1"/>
</dbReference>
<evidence type="ECO:0000256" key="3">
    <source>
        <dbReference type="ARBA" id="ARBA00023163"/>
    </source>
</evidence>
<dbReference type="InterPro" id="IPR036390">
    <property type="entry name" value="WH_DNA-bd_sf"/>
</dbReference>
<reference evidence="5 6" key="1">
    <citation type="submission" date="2021-08" db="EMBL/GenBank/DDBJ databases">
        <title>Massilia sp. R798.</title>
        <authorList>
            <person name="Baek J.H."/>
            <person name="Jung H.S."/>
            <person name="Kim K.R."/>
            <person name="Jeon C.O."/>
        </authorList>
    </citation>
    <scope>NUCLEOTIDE SEQUENCE [LARGE SCALE GENOMIC DNA]</scope>
    <source>
        <strain evidence="5 6">R798</strain>
    </source>
</reference>
<feature type="domain" description="HTH arsR-type" evidence="4">
    <location>
        <begin position="15"/>
        <end position="105"/>
    </location>
</feature>
<comment type="caution">
    <text evidence="5">The sequence shown here is derived from an EMBL/GenBank/DDBJ whole genome shotgun (WGS) entry which is preliminary data.</text>
</comment>
<sequence>MSKSCSSPVTLRTASPDIDVEDLARMCKALSHPARVQLFRHLLDYGECYFGSLADVLPLAPSTISKHISILKDAGLIEGSSDVQRVCYCVNQERLQQFKRVTAGL</sequence>
<evidence type="ECO:0000313" key="5">
    <source>
        <dbReference type="EMBL" id="MBZ2206267.1"/>
    </source>
</evidence>
<dbReference type="Pfam" id="PF12840">
    <property type="entry name" value="HTH_20"/>
    <property type="match status" value="1"/>
</dbReference>
<evidence type="ECO:0000259" key="4">
    <source>
        <dbReference type="PROSITE" id="PS50987"/>
    </source>
</evidence>
<dbReference type="EMBL" id="JAFBIL020000001">
    <property type="protein sequence ID" value="MBZ2206267.1"/>
    <property type="molecule type" value="Genomic_DNA"/>
</dbReference>
<keyword evidence="2" id="KW-0238">DNA-binding</keyword>